<dbReference type="CGD" id="CAL0000170945">
    <property type="gene designation" value="Cd36_11660"/>
</dbReference>
<dbReference type="AlphaFoldDB" id="B9W9N6"/>
<name>B9W9N6_CANDC</name>
<evidence type="ECO:0000313" key="4">
    <source>
        <dbReference type="Proteomes" id="UP000002605"/>
    </source>
</evidence>
<evidence type="ECO:0000256" key="1">
    <source>
        <dbReference type="SAM" id="MobiDB-lite"/>
    </source>
</evidence>
<feature type="compositionally biased region" description="Polar residues" evidence="1">
    <location>
        <begin position="180"/>
        <end position="189"/>
    </location>
</feature>
<dbReference type="RefSeq" id="XP_002417806.1">
    <property type="nucleotide sequence ID" value="XM_002417761.1"/>
</dbReference>
<feature type="region of interest" description="Disordered" evidence="1">
    <location>
        <begin position="178"/>
        <end position="242"/>
    </location>
</feature>
<dbReference type="VEuPathDB" id="FungiDB:CD36_11660"/>
<keyword evidence="4" id="KW-1185">Reference proteome</keyword>
<dbReference type="OrthoDB" id="10512414at2759"/>
<reference evidence="3 4" key="1">
    <citation type="journal article" date="2009" name="Genome Res.">
        <title>Comparative genomics of the fungal pathogens Candida dubliniensis and Candida albicans.</title>
        <authorList>
            <person name="Jackson A.P."/>
            <person name="Gamble J.A."/>
            <person name="Yeomans T."/>
            <person name="Moran G.P."/>
            <person name="Saunders D."/>
            <person name="Harris D."/>
            <person name="Aslett M."/>
            <person name="Barrell J.F."/>
            <person name="Butler G."/>
            <person name="Citiulo F."/>
            <person name="Coleman D.C."/>
            <person name="de Groot P.W.J."/>
            <person name="Goodwin T.J."/>
            <person name="Quail M.A."/>
            <person name="McQuillan J."/>
            <person name="Munro C.A."/>
            <person name="Pain A."/>
            <person name="Poulter R.T."/>
            <person name="Rajandream M.A."/>
            <person name="Renauld H."/>
            <person name="Spiering M.J."/>
            <person name="Tivey A."/>
            <person name="Gow N.A.R."/>
            <person name="Barrell B."/>
            <person name="Sullivan D.J."/>
            <person name="Berriman M."/>
        </authorList>
    </citation>
    <scope>NUCLEOTIDE SEQUENCE [LARGE SCALE GENOMIC DNA]</scope>
    <source>
        <strain evidence="4">CD36 / ATCC MYA-646 / CBS 7987 / NCPF 3949 / NRRL Y-17841</strain>
    </source>
</reference>
<dbReference type="Proteomes" id="UP000002605">
    <property type="component" value="Chromosome 1"/>
</dbReference>
<feature type="region of interest" description="Disordered" evidence="1">
    <location>
        <begin position="148"/>
        <end position="167"/>
    </location>
</feature>
<organism evidence="3 4">
    <name type="scientific">Candida dubliniensis (strain CD36 / ATCC MYA-646 / CBS 7987 / NCPF 3949 / NRRL Y-17841)</name>
    <name type="common">Yeast</name>
    <dbReference type="NCBI Taxonomy" id="573826"/>
    <lineage>
        <taxon>Eukaryota</taxon>
        <taxon>Fungi</taxon>
        <taxon>Dikarya</taxon>
        <taxon>Ascomycota</taxon>
        <taxon>Saccharomycotina</taxon>
        <taxon>Pichiomycetes</taxon>
        <taxon>Debaryomycetaceae</taxon>
        <taxon>Candida/Lodderomyces clade</taxon>
        <taxon>Candida</taxon>
    </lineage>
</organism>
<gene>
    <name evidence="2" type="ordered locus">Cd36_11660</name>
    <name evidence="3" type="ORF">CD36_11660</name>
</gene>
<dbReference type="HOGENOM" id="CLU_1133454_0_0_1"/>
<evidence type="ECO:0000313" key="3">
    <source>
        <dbReference type="EMBL" id="CAX45521.1"/>
    </source>
</evidence>
<sequence length="242" mass="27159">MSKLTYSPTELLNLRHVYKYDIYLHELDITTPQQLPFFTPPPKLSTRFHTSSANNNNVYPISAFILIQQPLYCQTHSNSNLPNCYSPSHPFIQDLVQPIFTSSPPISPISLSSPITPIAIPVIEIDTNKSVPFGGAPLSSLYNKGFQRRELQQRSQQQQKQNYPHNKEHYSKLKIFPLYTTPTSPQSEENILKPGKGKDRNINQGIITNNESKTPLLQSSSSPTESSSTSQSTSSSDVIIQI</sequence>
<dbReference type="KEGG" id="cdu:CD36_11660"/>
<dbReference type="GeneID" id="8045356"/>
<protein>
    <submittedName>
        <fullName evidence="3">Uncharacterized protein</fullName>
    </submittedName>
</protein>
<accession>B9W9N6</accession>
<proteinExistence type="predicted"/>
<evidence type="ECO:0000313" key="2">
    <source>
        <dbReference type="CGD" id="CAL0000170945"/>
    </source>
</evidence>
<feature type="compositionally biased region" description="Low complexity" evidence="1">
    <location>
        <begin position="211"/>
        <end position="236"/>
    </location>
</feature>
<dbReference type="EMBL" id="FM992688">
    <property type="protein sequence ID" value="CAX45521.1"/>
    <property type="molecule type" value="Genomic_DNA"/>
</dbReference>